<organism evidence="2">
    <name type="scientific">Triticum aestivum</name>
    <name type="common">Wheat</name>
    <dbReference type="NCBI Taxonomy" id="4565"/>
    <lineage>
        <taxon>Eukaryota</taxon>
        <taxon>Viridiplantae</taxon>
        <taxon>Streptophyta</taxon>
        <taxon>Embryophyta</taxon>
        <taxon>Tracheophyta</taxon>
        <taxon>Spermatophyta</taxon>
        <taxon>Magnoliopsida</taxon>
        <taxon>Liliopsida</taxon>
        <taxon>Poales</taxon>
        <taxon>Poaceae</taxon>
        <taxon>BOP clade</taxon>
        <taxon>Pooideae</taxon>
        <taxon>Triticodae</taxon>
        <taxon>Triticeae</taxon>
        <taxon>Triticinae</taxon>
        <taxon>Triticum</taxon>
    </lineage>
</organism>
<evidence type="ECO:0000313" key="2">
    <source>
        <dbReference type="EnsemblPlants" id="TraesCS2D02G034800.1.cds1"/>
    </source>
</evidence>
<reference evidence="2" key="2">
    <citation type="submission" date="2018-10" db="UniProtKB">
        <authorList>
            <consortium name="EnsemblPlants"/>
        </authorList>
    </citation>
    <scope>IDENTIFICATION</scope>
</reference>
<dbReference type="Gramene" id="TraesARI2D03G01106280.1">
    <property type="protein sequence ID" value="TraesARI2D03G01106280.1.CDS1"/>
    <property type="gene ID" value="TraesARI2D03G01106280"/>
</dbReference>
<dbReference type="Gramene" id="TraesSYM2D03G01105140.1">
    <property type="protein sequence ID" value="TraesSYM2D03G01105140.1.CDS1"/>
    <property type="gene ID" value="TraesSYM2D03G01105140"/>
</dbReference>
<proteinExistence type="predicted"/>
<dbReference type="Gramene" id="TraesWEE_scaffold_071681_01G000400.1">
    <property type="protein sequence ID" value="TraesWEE_scaffold_071681_01G000400.1"/>
    <property type="gene ID" value="TraesWEE_scaffold_071681_01G000400"/>
</dbReference>
<dbReference type="OrthoDB" id="620762at2759"/>
<dbReference type="Gramene" id="TraesMAC2D03G01089420.1">
    <property type="protein sequence ID" value="TraesMAC2D03G01089420.1.CDS1"/>
    <property type="gene ID" value="TraesMAC2D03G01089420"/>
</dbReference>
<dbReference type="Gramene" id="TraesROB_scaffold_063767_01G000200.1">
    <property type="protein sequence ID" value="TraesROB_scaffold_063767_01G000200.1"/>
    <property type="gene ID" value="TraesROB_scaffold_063767_01G000200"/>
</dbReference>
<dbReference type="Gene3D" id="3.30.559.10">
    <property type="entry name" value="Chloramphenicol acetyltransferase-like domain"/>
    <property type="match status" value="1"/>
</dbReference>
<dbReference type="InterPro" id="IPR051283">
    <property type="entry name" value="Sec_Metabolite_Acyltrans"/>
</dbReference>
<dbReference type="AlphaFoldDB" id="A0A3B6D5B0"/>
<keyword evidence="3" id="KW-1185">Reference proteome</keyword>
<evidence type="ECO:0000313" key="3">
    <source>
        <dbReference type="Proteomes" id="UP000019116"/>
    </source>
</evidence>
<dbReference type="Gramene" id="TraesLAC2D03G01042760.1">
    <property type="protein sequence ID" value="TraesLAC2D03G01042760.1.CDS1"/>
    <property type="gene ID" value="TraesLAC2D03G01042760"/>
</dbReference>
<dbReference type="Gramene" id="TraesCAD_scaffold_078421_01G000200.1">
    <property type="protein sequence ID" value="TraesCAD_scaffold_078421_01G000200.1"/>
    <property type="gene ID" value="TraesCAD_scaffold_078421_01G000200"/>
</dbReference>
<dbReference type="PANTHER" id="PTHR31896">
    <property type="entry name" value="FAMILY REGULATORY PROTEIN, PUTATIVE (AFU_ORTHOLOGUE AFUA_3G14730)-RELATED"/>
    <property type="match status" value="1"/>
</dbReference>
<dbReference type="EnsemblPlants" id="TraesCS2D02G034800.1">
    <property type="protein sequence ID" value="TraesCS2D02G034800.1.cds1"/>
    <property type="gene ID" value="TraesCS2D02G034800"/>
</dbReference>
<dbReference type="InterPro" id="IPR023213">
    <property type="entry name" value="CAT-like_dom_sf"/>
</dbReference>
<keyword evidence="1" id="KW-0808">Transferase</keyword>
<dbReference type="Gramene" id="TraesCS2D03G0064800.1">
    <property type="protein sequence ID" value="TraesCS2D03G0064800.1.CDS1"/>
    <property type="gene ID" value="TraesCS2D03G0064800"/>
</dbReference>
<dbReference type="STRING" id="4565.A0A3B6D5B0"/>
<dbReference type="Gramene" id="TraesJAG2D03G01094230.1">
    <property type="protein sequence ID" value="TraesJAG2D03G01094230.1.CDS1"/>
    <property type="gene ID" value="TraesJAG2D03G01094230"/>
</dbReference>
<protein>
    <submittedName>
        <fullName evidence="2">Uncharacterized protein</fullName>
    </submittedName>
</protein>
<accession>A0A3B6D5B0</accession>
<dbReference type="Gramene" id="TraesLDM2D03G01091850.1">
    <property type="protein sequence ID" value="TraesLDM2D03G01091850.1.CDS1"/>
    <property type="gene ID" value="TraesLDM2D03G01091850"/>
</dbReference>
<dbReference type="Gramene" id="TraesCS2D02G034800.1">
    <property type="protein sequence ID" value="TraesCS2D02G034800.1.cds1"/>
    <property type="gene ID" value="TraesCS2D02G034800"/>
</dbReference>
<dbReference type="Proteomes" id="UP000019116">
    <property type="component" value="Chromosome 2D"/>
</dbReference>
<dbReference type="Gramene" id="TraesNOR2D03G01106120.1">
    <property type="protein sequence ID" value="TraesNOR2D03G01106120.1.CDS1"/>
    <property type="gene ID" value="TraesNOR2D03G01106120"/>
</dbReference>
<dbReference type="Gramene" id="TraesCLE_scaffold_024910_01G000400.1">
    <property type="protein sequence ID" value="TraesCLE_scaffold_024910_01G000400.1"/>
    <property type="gene ID" value="TraesCLE_scaffold_024910_01G000400"/>
</dbReference>
<name>A0A3B6D5B0_WHEAT</name>
<dbReference type="Gramene" id="TraesSTA2D03G01079150.1">
    <property type="protein sequence ID" value="TraesSTA2D03G01079150.1.CDS1"/>
    <property type="gene ID" value="TraesSTA2D03G01079150"/>
</dbReference>
<dbReference type="PANTHER" id="PTHR31896:SF74">
    <property type="entry name" value="ACETYLTRANSFERASE"/>
    <property type="match status" value="1"/>
</dbReference>
<reference evidence="2" key="1">
    <citation type="submission" date="2018-08" db="EMBL/GenBank/DDBJ databases">
        <authorList>
            <person name="Rossello M."/>
        </authorList>
    </citation>
    <scope>NUCLEOTIDE SEQUENCE [LARGE SCALE GENOMIC DNA]</scope>
    <source>
        <strain evidence="2">cv. Chinese Spring</strain>
    </source>
</reference>
<dbReference type="PaxDb" id="4565-Traes_2DS_6EAD593EB.1"/>
<evidence type="ECO:0000256" key="1">
    <source>
        <dbReference type="ARBA" id="ARBA00022679"/>
    </source>
</evidence>
<sequence>MEDGGVQIISRRMVKPEYQKSSLPPPEPETVHLTPWDLRRITVGYSQNGVLLPKPPTGMHAVEHLASSFARALGRFHPLAGRFAHAPRRMPDAGEGYPAGIHGQRLDKCVLQYKRQRLWVGQAGGRPGDKEDGLITVFEDGGGAGGMELEVCLAPDVLARLVADQELMSTSV</sequence>
<dbReference type="GO" id="GO:0016747">
    <property type="term" value="F:acyltransferase activity, transferring groups other than amino-acyl groups"/>
    <property type="evidence" value="ECO:0007669"/>
    <property type="project" value="UniProtKB-ARBA"/>
</dbReference>